<sequence length="447" mass="51049">MAFGFLAAIRNRHFHSLMGNVVMAFFNVLSFSLLVRLLSLNAFGEWVTFIGTYNLLDQIRTALLQTGLIKFYAGVDETTGRRVIGAGWYISLLLTLSYITLSFLAYFVAYRWFNPTWHLFICWLGMLTLFSLPMNFATWILQAEHRFEKIIWIRLMQNGSFLVLLGVLYLTKLVSLPNVLYAYCASMALASIYCLLRKWTMIRSVFFRTKEQARELFNFGKHIVGSMASSSLLNYSDTLVIRTLLNPAAVAIYSIPQKFMEVIEIILRSFVATAQPTLSSAANRNDYTGVARAFAKYTGTVSLLITPFIIGLLIFTQPLIIILAKSTYLDATDIVRIILFSAILWPIDRFIGVTLDMINLPNVNFYKNFLKLILNVACDILFVWIYTDIRSVAFASLLNVIFAVVFGYYFLKKHLDVHLRDIWTLGWQECKRLLAKVRGKAMVADKA</sequence>
<feature type="transmembrane region" description="Helical" evidence="6">
    <location>
        <begin position="301"/>
        <end position="322"/>
    </location>
</feature>
<dbReference type="AlphaFoldDB" id="A0A1H8K742"/>
<keyword evidence="2" id="KW-1003">Cell membrane</keyword>
<protein>
    <submittedName>
        <fullName evidence="7">Membrane protein involved in the export of O-antigen and teichoic acid</fullName>
    </submittedName>
</protein>
<feature type="transmembrane region" description="Helical" evidence="6">
    <location>
        <begin position="59"/>
        <end position="75"/>
    </location>
</feature>
<accession>A0A1H8K742</accession>
<evidence type="ECO:0000256" key="3">
    <source>
        <dbReference type="ARBA" id="ARBA00022692"/>
    </source>
</evidence>
<dbReference type="RefSeq" id="WP_089921256.1">
    <property type="nucleotide sequence ID" value="NZ_FOBB01000014.1"/>
</dbReference>
<dbReference type="InterPro" id="IPR002797">
    <property type="entry name" value="Polysacc_synth"/>
</dbReference>
<name>A0A1H8K742_9BACT</name>
<evidence type="ECO:0000256" key="5">
    <source>
        <dbReference type="ARBA" id="ARBA00023136"/>
    </source>
</evidence>
<feature type="transmembrane region" description="Helical" evidence="6">
    <location>
        <begin position="21"/>
        <end position="39"/>
    </location>
</feature>
<evidence type="ECO:0000256" key="1">
    <source>
        <dbReference type="ARBA" id="ARBA00004651"/>
    </source>
</evidence>
<proteinExistence type="predicted"/>
<feature type="transmembrane region" description="Helical" evidence="6">
    <location>
        <begin position="116"/>
        <end position="139"/>
    </location>
</feature>
<feature type="transmembrane region" description="Helical" evidence="6">
    <location>
        <begin position="176"/>
        <end position="196"/>
    </location>
</feature>
<dbReference type="OrthoDB" id="629958at2"/>
<evidence type="ECO:0000313" key="7">
    <source>
        <dbReference type="EMBL" id="SEN88820.1"/>
    </source>
</evidence>
<keyword evidence="8" id="KW-1185">Reference proteome</keyword>
<dbReference type="STRING" id="573321.SAMN04488505_11450"/>
<dbReference type="EMBL" id="FOBB01000014">
    <property type="protein sequence ID" value="SEN88820.1"/>
    <property type="molecule type" value="Genomic_DNA"/>
</dbReference>
<evidence type="ECO:0000256" key="6">
    <source>
        <dbReference type="SAM" id="Phobius"/>
    </source>
</evidence>
<evidence type="ECO:0000256" key="2">
    <source>
        <dbReference type="ARBA" id="ARBA00022475"/>
    </source>
</evidence>
<feature type="transmembrane region" description="Helical" evidence="6">
    <location>
        <begin position="87"/>
        <end position="110"/>
    </location>
</feature>
<feature type="transmembrane region" description="Helical" evidence="6">
    <location>
        <begin position="369"/>
        <end position="386"/>
    </location>
</feature>
<feature type="transmembrane region" description="Helical" evidence="6">
    <location>
        <begin position="334"/>
        <end position="357"/>
    </location>
</feature>
<dbReference type="GO" id="GO:0005886">
    <property type="term" value="C:plasma membrane"/>
    <property type="evidence" value="ECO:0007669"/>
    <property type="project" value="UniProtKB-SubCell"/>
</dbReference>
<dbReference type="PANTHER" id="PTHR30250:SF11">
    <property type="entry name" value="O-ANTIGEN TRANSPORTER-RELATED"/>
    <property type="match status" value="1"/>
</dbReference>
<dbReference type="Proteomes" id="UP000198984">
    <property type="component" value="Unassembled WGS sequence"/>
</dbReference>
<gene>
    <name evidence="7" type="ORF">SAMN04488505_11450</name>
</gene>
<comment type="subcellular location">
    <subcellularLocation>
        <location evidence="1">Cell membrane</location>
        <topology evidence="1">Multi-pass membrane protein</topology>
    </subcellularLocation>
</comment>
<dbReference type="Pfam" id="PF01943">
    <property type="entry name" value="Polysacc_synt"/>
    <property type="match status" value="1"/>
</dbReference>
<evidence type="ECO:0000256" key="4">
    <source>
        <dbReference type="ARBA" id="ARBA00022989"/>
    </source>
</evidence>
<organism evidence="7 8">
    <name type="scientific">Chitinophaga rupis</name>
    <dbReference type="NCBI Taxonomy" id="573321"/>
    <lineage>
        <taxon>Bacteria</taxon>
        <taxon>Pseudomonadati</taxon>
        <taxon>Bacteroidota</taxon>
        <taxon>Chitinophagia</taxon>
        <taxon>Chitinophagales</taxon>
        <taxon>Chitinophagaceae</taxon>
        <taxon>Chitinophaga</taxon>
    </lineage>
</organism>
<feature type="transmembrane region" description="Helical" evidence="6">
    <location>
        <begin position="151"/>
        <end position="170"/>
    </location>
</feature>
<dbReference type="PANTHER" id="PTHR30250">
    <property type="entry name" value="PST FAMILY PREDICTED COLANIC ACID TRANSPORTER"/>
    <property type="match status" value="1"/>
</dbReference>
<dbReference type="InterPro" id="IPR050833">
    <property type="entry name" value="Poly_Biosynth_Transport"/>
</dbReference>
<feature type="transmembrane region" description="Helical" evidence="6">
    <location>
        <begin position="392"/>
        <end position="411"/>
    </location>
</feature>
<keyword evidence="3 6" id="KW-0812">Transmembrane</keyword>
<keyword evidence="4 6" id="KW-1133">Transmembrane helix</keyword>
<evidence type="ECO:0000313" key="8">
    <source>
        <dbReference type="Proteomes" id="UP000198984"/>
    </source>
</evidence>
<keyword evidence="5 6" id="KW-0472">Membrane</keyword>
<reference evidence="7 8" key="1">
    <citation type="submission" date="2016-10" db="EMBL/GenBank/DDBJ databases">
        <authorList>
            <person name="de Groot N.N."/>
        </authorList>
    </citation>
    <scope>NUCLEOTIDE SEQUENCE [LARGE SCALE GENOMIC DNA]</scope>
    <source>
        <strain evidence="7 8">DSM 21039</strain>
    </source>
</reference>